<evidence type="ECO:0000256" key="2">
    <source>
        <dbReference type="SAM" id="MobiDB-lite"/>
    </source>
</evidence>
<accession>A0AAD9GJF3</accession>
<evidence type="ECO:0000259" key="3">
    <source>
        <dbReference type="Pfam" id="PF14303"/>
    </source>
</evidence>
<feature type="compositionally biased region" description="Low complexity" evidence="2">
    <location>
        <begin position="151"/>
        <end position="161"/>
    </location>
</feature>
<feature type="domain" description="No apical meristem-associated C-terminal" evidence="3">
    <location>
        <begin position="117"/>
        <end position="268"/>
    </location>
</feature>
<reference evidence="4" key="1">
    <citation type="submission" date="2023-08" db="EMBL/GenBank/DDBJ databases">
        <title>Reference Genome Resource for the Citrus Pathogen Phytophthora citrophthora.</title>
        <authorList>
            <person name="Moller H."/>
            <person name="Coetzee B."/>
            <person name="Rose L.J."/>
            <person name="Van Niekerk J.M."/>
        </authorList>
    </citation>
    <scope>NUCLEOTIDE SEQUENCE</scope>
    <source>
        <strain evidence="4">STE-U-9442</strain>
    </source>
</reference>
<evidence type="ECO:0000256" key="1">
    <source>
        <dbReference type="SAM" id="Coils"/>
    </source>
</evidence>
<dbReference type="AlphaFoldDB" id="A0AAD9GJF3"/>
<organism evidence="4 5">
    <name type="scientific">Phytophthora citrophthora</name>
    <dbReference type="NCBI Taxonomy" id="4793"/>
    <lineage>
        <taxon>Eukaryota</taxon>
        <taxon>Sar</taxon>
        <taxon>Stramenopiles</taxon>
        <taxon>Oomycota</taxon>
        <taxon>Peronosporomycetes</taxon>
        <taxon>Peronosporales</taxon>
        <taxon>Peronosporaceae</taxon>
        <taxon>Phytophthora</taxon>
    </lineage>
</organism>
<evidence type="ECO:0000313" key="5">
    <source>
        <dbReference type="Proteomes" id="UP001259832"/>
    </source>
</evidence>
<dbReference type="Pfam" id="PF14303">
    <property type="entry name" value="NAM-associated"/>
    <property type="match status" value="1"/>
</dbReference>
<sequence length="290" mass="32562">MGKKTNWTSTEDSTLCRVWLNVNDQKASEFWNVVRDIFHQEVDTAVERPLTGLKVRWSRINRESQKFAAIFNEIQSKGIKQAEENKVPGDAATVALLSEQQWVDDAKTVFQQLYDTKFPFETCWRQLRYANKWLQLFTNSTNTPAGMMEESPAAAAPSPASTCGEDGMAPTSSEMSISTGARTSSVAAVAAVAVASQASTSVSDIRCKRRADDHTTNEQLQQQFGLTAALVEELKRQNDLMEDQNTIALLKVDPELPDAEARQCYQLLRARYMKKARRKHGRDYSSDQLV</sequence>
<keyword evidence="5" id="KW-1185">Reference proteome</keyword>
<dbReference type="InterPro" id="IPR029466">
    <property type="entry name" value="NAM-associated_C"/>
</dbReference>
<keyword evidence="1" id="KW-0175">Coiled coil</keyword>
<protein>
    <submittedName>
        <fullName evidence="4">Glutathione S-transferase T3</fullName>
    </submittedName>
</protein>
<evidence type="ECO:0000313" key="4">
    <source>
        <dbReference type="EMBL" id="KAK1939226.1"/>
    </source>
</evidence>
<proteinExistence type="predicted"/>
<feature type="region of interest" description="Disordered" evidence="2">
    <location>
        <begin position="145"/>
        <end position="176"/>
    </location>
</feature>
<name>A0AAD9GJF3_9STRA</name>
<dbReference type="EMBL" id="JASMQC010000016">
    <property type="protein sequence ID" value="KAK1939226.1"/>
    <property type="molecule type" value="Genomic_DNA"/>
</dbReference>
<dbReference type="Proteomes" id="UP001259832">
    <property type="component" value="Unassembled WGS sequence"/>
</dbReference>
<dbReference type="PANTHER" id="PTHR45023">
    <property type="match status" value="1"/>
</dbReference>
<comment type="caution">
    <text evidence="4">The sequence shown here is derived from an EMBL/GenBank/DDBJ whole genome shotgun (WGS) entry which is preliminary data.</text>
</comment>
<dbReference type="PANTHER" id="PTHR45023:SF4">
    <property type="entry name" value="GLYCINE-RICH PROTEIN-RELATED"/>
    <property type="match status" value="1"/>
</dbReference>
<feature type="coiled-coil region" evidence="1">
    <location>
        <begin position="217"/>
        <end position="251"/>
    </location>
</feature>
<gene>
    <name evidence="4" type="ORF">P3T76_008610</name>
</gene>